<dbReference type="EMBL" id="QXFY01011631">
    <property type="protein sequence ID" value="KAE9259955.1"/>
    <property type="molecule type" value="Genomic_DNA"/>
</dbReference>
<gene>
    <name evidence="2" type="ORF">PF008_g33238</name>
</gene>
<evidence type="ECO:0000313" key="2">
    <source>
        <dbReference type="EMBL" id="KAE9259955.1"/>
    </source>
</evidence>
<name>A0A6G0PXH3_9STRA</name>
<proteinExistence type="predicted"/>
<evidence type="ECO:0000313" key="3">
    <source>
        <dbReference type="Proteomes" id="UP000486351"/>
    </source>
</evidence>
<comment type="caution">
    <text evidence="2">The sequence shown here is derived from an EMBL/GenBank/DDBJ whole genome shotgun (WGS) entry which is preliminary data.</text>
</comment>
<feature type="domain" description="Cyclic nucleotide-binding" evidence="1">
    <location>
        <begin position="9"/>
        <end position="52"/>
    </location>
</feature>
<dbReference type="InterPro" id="IPR018490">
    <property type="entry name" value="cNMP-bd_dom_sf"/>
</dbReference>
<dbReference type="InterPro" id="IPR000595">
    <property type="entry name" value="cNMP-bd_dom"/>
</dbReference>
<dbReference type="PROSITE" id="PS50042">
    <property type="entry name" value="CNMP_BINDING_3"/>
    <property type="match status" value="1"/>
</dbReference>
<accession>A0A6G0PXH3</accession>
<protein>
    <recommendedName>
        <fullName evidence="1">Cyclic nucleotide-binding domain-containing protein</fullName>
    </recommendedName>
</protein>
<evidence type="ECO:0000259" key="1">
    <source>
        <dbReference type="PROSITE" id="PS50042"/>
    </source>
</evidence>
<dbReference type="SUPFAM" id="SSF51206">
    <property type="entry name" value="cAMP-binding domain-like"/>
    <property type="match status" value="1"/>
</dbReference>
<dbReference type="InterPro" id="IPR014710">
    <property type="entry name" value="RmlC-like_jellyroll"/>
</dbReference>
<organism evidence="2 3">
    <name type="scientific">Phytophthora fragariae</name>
    <dbReference type="NCBI Taxonomy" id="53985"/>
    <lineage>
        <taxon>Eukaryota</taxon>
        <taxon>Sar</taxon>
        <taxon>Stramenopiles</taxon>
        <taxon>Oomycota</taxon>
        <taxon>Peronosporomycetes</taxon>
        <taxon>Peronosporales</taxon>
        <taxon>Peronosporaceae</taxon>
        <taxon>Phytophthora</taxon>
    </lineage>
</organism>
<feature type="non-terminal residue" evidence="2">
    <location>
        <position position="99"/>
    </location>
</feature>
<reference evidence="2 3" key="1">
    <citation type="submission" date="2018-09" db="EMBL/GenBank/DDBJ databases">
        <title>Genomic investigation of the strawberry pathogen Phytophthora fragariae indicates pathogenicity is determined by transcriptional variation in three key races.</title>
        <authorList>
            <person name="Adams T.M."/>
            <person name="Armitage A.D."/>
            <person name="Sobczyk M.K."/>
            <person name="Bates H.J."/>
            <person name="Dunwell J.M."/>
            <person name="Nellist C.F."/>
            <person name="Harrison R.J."/>
        </authorList>
    </citation>
    <scope>NUCLEOTIDE SEQUENCE [LARGE SCALE GENOMIC DNA]</scope>
    <source>
        <strain evidence="2 3">NOV-77</strain>
    </source>
</reference>
<dbReference type="AlphaFoldDB" id="A0A6G0PXH3"/>
<dbReference type="Proteomes" id="UP000486351">
    <property type="component" value="Unassembled WGS sequence"/>
</dbReference>
<dbReference type="Gene3D" id="2.60.120.10">
    <property type="entry name" value="Jelly Rolls"/>
    <property type="match status" value="1"/>
</dbReference>
<sequence length="99" mass="11524">MNLVVMVPFWKDCTPDFLTQIVLNLDVRVYMPDDYVVRRRETSSEMMMINRGYRKLTKPSADAYEEDANADDQAGWQEIYDLSEDDDDNSDEINSDDDG</sequence>